<dbReference type="Gene3D" id="3.40.50.300">
    <property type="entry name" value="P-loop containing nucleotide triphosphate hydrolases"/>
    <property type="match status" value="1"/>
</dbReference>
<dbReference type="InterPro" id="IPR013317">
    <property type="entry name" value="DnaA_dom"/>
</dbReference>
<dbReference type="InterPro" id="IPR017788">
    <property type="entry name" value="Hda"/>
</dbReference>
<dbReference type="InterPro" id="IPR027417">
    <property type="entry name" value="P-loop_NTPase"/>
</dbReference>
<dbReference type="Pfam" id="PF00308">
    <property type="entry name" value="Bac_DnaA"/>
    <property type="match status" value="1"/>
</dbReference>
<organism evidence="2">
    <name type="scientific">hydrothermal vent metagenome</name>
    <dbReference type="NCBI Taxonomy" id="652676"/>
    <lineage>
        <taxon>unclassified sequences</taxon>
        <taxon>metagenomes</taxon>
        <taxon>ecological metagenomes</taxon>
    </lineage>
</organism>
<reference evidence="2" key="1">
    <citation type="submission" date="2018-06" db="EMBL/GenBank/DDBJ databases">
        <authorList>
            <person name="Zhirakovskaya E."/>
        </authorList>
    </citation>
    <scope>NUCLEOTIDE SEQUENCE</scope>
</reference>
<dbReference type="NCBIfam" id="TIGR03420">
    <property type="entry name" value="DnaA_homol_Hda"/>
    <property type="match status" value="1"/>
</dbReference>
<dbReference type="GO" id="GO:0032297">
    <property type="term" value="P:negative regulation of DNA-templated DNA replication initiation"/>
    <property type="evidence" value="ECO:0007669"/>
    <property type="project" value="InterPro"/>
</dbReference>
<evidence type="ECO:0000259" key="1">
    <source>
        <dbReference type="SMART" id="SM00382"/>
    </source>
</evidence>
<dbReference type="CDD" id="cd00009">
    <property type="entry name" value="AAA"/>
    <property type="match status" value="1"/>
</dbReference>
<dbReference type="PANTHER" id="PTHR30050">
    <property type="entry name" value="CHROMOSOMAL REPLICATION INITIATOR PROTEIN DNAA"/>
    <property type="match status" value="1"/>
</dbReference>
<dbReference type="SUPFAM" id="SSF52540">
    <property type="entry name" value="P-loop containing nucleoside triphosphate hydrolases"/>
    <property type="match status" value="1"/>
</dbReference>
<dbReference type="GO" id="GO:0006270">
    <property type="term" value="P:DNA replication initiation"/>
    <property type="evidence" value="ECO:0007669"/>
    <property type="project" value="TreeGrafter"/>
</dbReference>
<dbReference type="PANTHER" id="PTHR30050:SF5">
    <property type="entry name" value="DNAA REGULATORY INACTIVATOR HDA"/>
    <property type="match status" value="1"/>
</dbReference>
<dbReference type="InterPro" id="IPR003593">
    <property type="entry name" value="AAA+_ATPase"/>
</dbReference>
<accession>A0A3B1AUJ7</accession>
<protein>
    <submittedName>
        <fullName evidence="2">DnaA inactivator Hda (Shorter homolog of DnaA)</fullName>
    </submittedName>
</protein>
<dbReference type="Pfam" id="PF22688">
    <property type="entry name" value="Hda_lid"/>
    <property type="match status" value="1"/>
</dbReference>
<name>A0A3B1AUJ7_9ZZZZ</name>
<gene>
    <name evidence="2" type="ORF">MNBD_GAMMA26-1546</name>
</gene>
<dbReference type="EMBL" id="UOFX01000006">
    <property type="protein sequence ID" value="VAX05421.1"/>
    <property type="molecule type" value="Genomic_DNA"/>
</dbReference>
<proteinExistence type="predicted"/>
<dbReference type="AlphaFoldDB" id="A0A3B1AUJ7"/>
<sequence>MQQLPLGISLKPDISFAGFIASRNQQAVDSLQEGTKCGGTSFIFLWGNSGTGKTHLLHAACRLADTQNQPSIYIPLSQALEFSPDIFTDLDKFQLVCLDDVEQITRQQDWEQALFNLFNQVRDKGTNLFITSDCSPTALDITLPDLASRLGWGLNYRLHPLTDDEKVEALQKTAQERGMTLPDECVHYMLKHCPRDMGTLLEILAQLDQASLAAQRKLTIPFIHSQIAEFIATRRLQTQA</sequence>
<dbReference type="Gene3D" id="1.10.8.60">
    <property type="match status" value="1"/>
</dbReference>
<dbReference type="InterPro" id="IPR055199">
    <property type="entry name" value="Hda_lid"/>
</dbReference>
<dbReference type="SMART" id="SM00382">
    <property type="entry name" value="AAA"/>
    <property type="match status" value="1"/>
</dbReference>
<evidence type="ECO:0000313" key="2">
    <source>
        <dbReference type="EMBL" id="VAX05421.1"/>
    </source>
</evidence>
<feature type="domain" description="AAA+ ATPase" evidence="1">
    <location>
        <begin position="39"/>
        <end position="164"/>
    </location>
</feature>